<dbReference type="RefSeq" id="WP_079689072.1">
    <property type="nucleotide sequence ID" value="NZ_FUZU01000003.1"/>
</dbReference>
<dbReference type="InterPro" id="IPR001701">
    <property type="entry name" value="Glyco_hydro_9"/>
</dbReference>
<evidence type="ECO:0000259" key="8">
    <source>
        <dbReference type="Pfam" id="PF02927"/>
    </source>
</evidence>
<evidence type="ECO:0000256" key="4">
    <source>
        <dbReference type="ARBA" id="ARBA00023295"/>
    </source>
</evidence>
<feature type="signal peptide" evidence="6">
    <location>
        <begin position="1"/>
        <end position="22"/>
    </location>
</feature>
<protein>
    <submittedName>
        <fullName evidence="10">Por secretion system C-terminal sorting domain-containing protein</fullName>
    </submittedName>
</protein>
<keyword evidence="6" id="KW-0732">Signal</keyword>
<evidence type="ECO:0000256" key="2">
    <source>
        <dbReference type="ARBA" id="ARBA00022801"/>
    </source>
</evidence>
<dbReference type="Pfam" id="PF00759">
    <property type="entry name" value="Glyco_hydro_9"/>
    <property type="match status" value="1"/>
</dbReference>
<dbReference type="NCBIfam" id="TIGR04183">
    <property type="entry name" value="Por_Secre_tail"/>
    <property type="match status" value="1"/>
</dbReference>
<evidence type="ECO:0000313" key="10">
    <source>
        <dbReference type="EMBL" id="SKC83808.1"/>
    </source>
</evidence>
<keyword evidence="5" id="KW-0624">Polysaccharide degradation</keyword>
<evidence type="ECO:0000313" key="11">
    <source>
        <dbReference type="Proteomes" id="UP000190961"/>
    </source>
</evidence>
<keyword evidence="4" id="KW-0326">Glycosidase</keyword>
<feature type="domain" description="Glycoside hydrolase family 9" evidence="7">
    <location>
        <begin position="132"/>
        <end position="602"/>
    </location>
</feature>
<feature type="chain" id="PRO_5012391607" evidence="6">
    <location>
        <begin position="23"/>
        <end position="748"/>
    </location>
</feature>
<dbReference type="SUPFAM" id="SSF48208">
    <property type="entry name" value="Six-hairpin glycosidases"/>
    <property type="match status" value="1"/>
</dbReference>
<evidence type="ECO:0000259" key="9">
    <source>
        <dbReference type="Pfam" id="PF18962"/>
    </source>
</evidence>
<evidence type="ECO:0000256" key="1">
    <source>
        <dbReference type="ARBA" id="ARBA00007072"/>
    </source>
</evidence>
<dbReference type="PANTHER" id="PTHR22298">
    <property type="entry name" value="ENDO-1,4-BETA-GLUCANASE"/>
    <property type="match status" value="1"/>
</dbReference>
<dbReference type="AlphaFoldDB" id="A0A1T5M7L9"/>
<proteinExistence type="inferred from homology"/>
<dbReference type="InterPro" id="IPR013783">
    <property type="entry name" value="Ig-like_fold"/>
</dbReference>
<dbReference type="InterPro" id="IPR004197">
    <property type="entry name" value="Cellulase_Ig-like"/>
</dbReference>
<dbReference type="Pfam" id="PF18962">
    <property type="entry name" value="Por_Secre_tail"/>
    <property type="match status" value="1"/>
</dbReference>
<organism evidence="10 11">
    <name type="scientific">Ohtaekwangia koreensis</name>
    <dbReference type="NCBI Taxonomy" id="688867"/>
    <lineage>
        <taxon>Bacteria</taxon>
        <taxon>Pseudomonadati</taxon>
        <taxon>Bacteroidota</taxon>
        <taxon>Cytophagia</taxon>
        <taxon>Cytophagales</taxon>
        <taxon>Fulvivirgaceae</taxon>
        <taxon>Ohtaekwangia</taxon>
    </lineage>
</organism>
<evidence type="ECO:0000256" key="6">
    <source>
        <dbReference type="SAM" id="SignalP"/>
    </source>
</evidence>
<dbReference type="Pfam" id="PF02927">
    <property type="entry name" value="CelD_N"/>
    <property type="match status" value="1"/>
</dbReference>
<dbReference type="InterPro" id="IPR026444">
    <property type="entry name" value="Secre_tail"/>
</dbReference>
<dbReference type="InterPro" id="IPR008928">
    <property type="entry name" value="6-hairpin_glycosidase_sf"/>
</dbReference>
<keyword evidence="2" id="KW-0378">Hydrolase</keyword>
<feature type="domain" description="Secretion system C-terminal sorting" evidence="9">
    <location>
        <begin position="679"/>
        <end position="747"/>
    </location>
</feature>
<dbReference type="GO" id="GO:0008810">
    <property type="term" value="F:cellulase activity"/>
    <property type="evidence" value="ECO:0007669"/>
    <property type="project" value="InterPro"/>
</dbReference>
<dbReference type="InterPro" id="IPR014756">
    <property type="entry name" value="Ig_E-set"/>
</dbReference>
<dbReference type="STRING" id="688867.SAMN05660236_4554"/>
<dbReference type="InterPro" id="IPR012341">
    <property type="entry name" value="6hp_glycosidase-like_sf"/>
</dbReference>
<evidence type="ECO:0000256" key="5">
    <source>
        <dbReference type="ARBA" id="ARBA00023326"/>
    </source>
</evidence>
<dbReference type="OrthoDB" id="9808897at2"/>
<feature type="domain" description="Cellulase Ig-like" evidence="8">
    <location>
        <begin position="25"/>
        <end position="113"/>
    </location>
</feature>
<sequence length="748" mass="82255">MNLLLRYSLLFFCFCISLTALCQSTSKYIVVDQFGYLPSSKKIAVVRNPETGFDASESFTPGSSYAVIDAKTGQAVLTGTAVSWNAGALDNSSGDRAWWFDFSAVTSPGSYYILDIDKNVRSYGFDISPTIYNSVLRHAMRSFFYQRAGYAKEARYAGTGWADGASHLGPLQDKNARPYNEKTNASKEMDLSGAWYDAGDFNRYTNWTAGYVVDFLRSYLEAPGIWTDDYNIPESGNGIPDLLDEVKWGIDHLLRLQQQDGGVVSIIGCAHASPPSSATGQSVYGTASTSATLNTAAAYAFSSKVFGERGLTDYALQLKTSAIKAWDWGVANPNVLFKNNDAASGTSGVGAGQQETDDYGRFIAKLKAACFLYEITLDQKYKDFIEANYTKVHLIEWGWNSLYEASNNEVLLYYTTLPNVDPTVADKIITTYKNTLNTSDHFLAHQNHTDPYLAYINAYGWGSNSMKSLQGLIFTDLINYNVDLSRNQEAREASETYIHYIHGVNPLNIVYLSNMYDYGAENCVNEFYHTWFANGSAKWDRVGTSLYGPAPGFVTGGANPSYNWDGVCPGNAGCNTESITPPKGQPAQKSYKDFNTSWPLNSWEVTENSNGYQINYIRLLSKFIQAGVDCHGTANGTASFDVCGHCSGGETGITPSTSIEDCKNNVLSSEEPVSQNFKLYPNPATSQVVVEPKLKSTYTLEIFNAQGKMIFTTVTSGKSTISLADQHTGVYLFKINQGGVQHVQKIVK</sequence>
<evidence type="ECO:0000259" key="7">
    <source>
        <dbReference type="Pfam" id="PF00759"/>
    </source>
</evidence>
<dbReference type="CDD" id="cd02850">
    <property type="entry name" value="E_set_Cellulase_N"/>
    <property type="match status" value="1"/>
</dbReference>
<keyword evidence="3" id="KW-0119">Carbohydrate metabolism</keyword>
<dbReference type="SUPFAM" id="SSF81296">
    <property type="entry name" value="E set domains"/>
    <property type="match status" value="1"/>
</dbReference>
<dbReference type="EMBL" id="FUZU01000003">
    <property type="protein sequence ID" value="SKC83808.1"/>
    <property type="molecule type" value="Genomic_DNA"/>
</dbReference>
<dbReference type="Proteomes" id="UP000190961">
    <property type="component" value="Unassembled WGS sequence"/>
</dbReference>
<evidence type="ECO:0000256" key="3">
    <source>
        <dbReference type="ARBA" id="ARBA00023277"/>
    </source>
</evidence>
<reference evidence="10 11" key="1">
    <citation type="submission" date="2017-02" db="EMBL/GenBank/DDBJ databases">
        <authorList>
            <person name="Peterson S.W."/>
        </authorList>
    </citation>
    <scope>NUCLEOTIDE SEQUENCE [LARGE SCALE GENOMIC DNA]</scope>
    <source>
        <strain evidence="10 11">DSM 25262</strain>
    </source>
</reference>
<gene>
    <name evidence="10" type="ORF">SAMN05660236_4554</name>
</gene>
<dbReference type="GO" id="GO:0000272">
    <property type="term" value="P:polysaccharide catabolic process"/>
    <property type="evidence" value="ECO:0007669"/>
    <property type="project" value="UniProtKB-KW"/>
</dbReference>
<dbReference type="Gene3D" id="1.50.10.10">
    <property type="match status" value="1"/>
</dbReference>
<name>A0A1T5M7L9_9BACT</name>
<accession>A0A1T5M7L9</accession>
<comment type="similarity">
    <text evidence="1">Belongs to the glycosyl hydrolase 9 (cellulase E) family.</text>
</comment>
<keyword evidence="11" id="KW-1185">Reference proteome</keyword>
<dbReference type="Gene3D" id="2.60.40.10">
    <property type="entry name" value="Immunoglobulins"/>
    <property type="match status" value="1"/>
</dbReference>